<reference evidence="7 8" key="1">
    <citation type="submission" date="2022-10" db="EMBL/GenBank/DDBJ databases">
        <title>Draft genome sequence of Streptomyces sp. YSPA8.</title>
        <authorList>
            <person name="Moriuchi R."/>
            <person name="Dohra H."/>
            <person name="Yamamura H."/>
            <person name="Kodani S."/>
        </authorList>
    </citation>
    <scope>NUCLEOTIDE SEQUENCE [LARGE SCALE GENOMIC DNA]</scope>
    <source>
        <strain evidence="7 8">YSPA8</strain>
    </source>
</reference>
<dbReference type="EMBL" id="BSBI01000002">
    <property type="protein sequence ID" value="GLF93892.1"/>
    <property type="molecule type" value="Genomic_DNA"/>
</dbReference>
<comment type="caution">
    <text evidence="7">The sequence shown here is derived from an EMBL/GenBank/DDBJ whole genome shotgun (WGS) entry which is preliminary data.</text>
</comment>
<evidence type="ECO:0000256" key="4">
    <source>
        <dbReference type="RuleBase" id="RU003476"/>
    </source>
</evidence>
<dbReference type="InterPro" id="IPR020084">
    <property type="entry name" value="NUDIX_hydrolase_CS"/>
</dbReference>
<dbReference type="PANTHER" id="PTHR43046:SF2">
    <property type="entry name" value="8-OXO-DGTP DIPHOSPHATASE-RELATED"/>
    <property type="match status" value="1"/>
</dbReference>
<comment type="similarity">
    <text evidence="2 4">Belongs to the Nudix hydrolase family.</text>
</comment>
<evidence type="ECO:0000256" key="3">
    <source>
        <dbReference type="ARBA" id="ARBA00022801"/>
    </source>
</evidence>
<dbReference type="PROSITE" id="PS51462">
    <property type="entry name" value="NUDIX"/>
    <property type="match status" value="1"/>
</dbReference>
<evidence type="ECO:0000256" key="5">
    <source>
        <dbReference type="SAM" id="MobiDB-lite"/>
    </source>
</evidence>
<dbReference type="SUPFAM" id="SSF55811">
    <property type="entry name" value="Nudix"/>
    <property type="match status" value="1"/>
</dbReference>
<name>A0ABQ5NUG0_9ACTN</name>
<dbReference type="PANTHER" id="PTHR43046">
    <property type="entry name" value="GDP-MANNOSE MANNOSYL HYDROLASE"/>
    <property type="match status" value="1"/>
</dbReference>
<evidence type="ECO:0000313" key="7">
    <source>
        <dbReference type="EMBL" id="GLF93892.1"/>
    </source>
</evidence>
<dbReference type="CDD" id="cd18876">
    <property type="entry name" value="NUDIX_Hydrolase"/>
    <property type="match status" value="1"/>
</dbReference>
<feature type="region of interest" description="Disordered" evidence="5">
    <location>
        <begin position="1"/>
        <end position="27"/>
    </location>
</feature>
<evidence type="ECO:0000313" key="8">
    <source>
        <dbReference type="Proteomes" id="UP001291653"/>
    </source>
</evidence>
<dbReference type="RefSeq" id="WP_323445970.1">
    <property type="nucleotide sequence ID" value="NZ_BSBI01000002.1"/>
</dbReference>
<protein>
    <submittedName>
        <fullName evidence="7">NUDIX domain-containing protein</fullName>
    </submittedName>
</protein>
<evidence type="ECO:0000256" key="1">
    <source>
        <dbReference type="ARBA" id="ARBA00001946"/>
    </source>
</evidence>
<gene>
    <name evidence="7" type="ORF">SYYSPA8_06365</name>
</gene>
<dbReference type="InterPro" id="IPR015797">
    <property type="entry name" value="NUDIX_hydrolase-like_dom_sf"/>
</dbReference>
<organism evidence="7 8">
    <name type="scientific">Streptomyces yaizuensis</name>
    <dbReference type="NCBI Taxonomy" id="2989713"/>
    <lineage>
        <taxon>Bacteria</taxon>
        <taxon>Bacillati</taxon>
        <taxon>Actinomycetota</taxon>
        <taxon>Actinomycetes</taxon>
        <taxon>Kitasatosporales</taxon>
        <taxon>Streptomycetaceae</taxon>
        <taxon>Streptomyces</taxon>
    </lineage>
</organism>
<dbReference type="PRINTS" id="PR00502">
    <property type="entry name" value="NUDIXFAMILY"/>
</dbReference>
<dbReference type="Pfam" id="PF00293">
    <property type="entry name" value="NUDIX"/>
    <property type="match status" value="1"/>
</dbReference>
<comment type="cofactor">
    <cofactor evidence="1">
        <name>Mg(2+)</name>
        <dbReference type="ChEBI" id="CHEBI:18420"/>
    </cofactor>
</comment>
<dbReference type="PROSITE" id="PS00893">
    <property type="entry name" value="NUDIX_BOX"/>
    <property type="match status" value="1"/>
</dbReference>
<dbReference type="InterPro" id="IPR000086">
    <property type="entry name" value="NUDIX_hydrolase_dom"/>
</dbReference>
<accession>A0ABQ5NUG0</accession>
<dbReference type="InterPro" id="IPR020476">
    <property type="entry name" value="Nudix_hydrolase"/>
</dbReference>
<proteinExistence type="inferred from homology"/>
<keyword evidence="8" id="KW-1185">Reference proteome</keyword>
<evidence type="ECO:0000259" key="6">
    <source>
        <dbReference type="PROSITE" id="PS51462"/>
    </source>
</evidence>
<evidence type="ECO:0000256" key="2">
    <source>
        <dbReference type="ARBA" id="ARBA00005582"/>
    </source>
</evidence>
<sequence length="181" mass="19587">MSAATPTHHHTQENAMAHADIDPTSPPRRRIGAVVLVQDTTGRILLVQPKYKDGAWQLPGGGAHAGEPVADAAARELAEETGLRLRISHFLAVDHVPANPDTDSAEGFNFICDGGTLTGPDADTATIPETARHELTELRWVPLGQLGEHTQPYQERRIRAALLAHHRSEAQPLLVHGNPVR</sequence>
<feature type="domain" description="Nudix hydrolase" evidence="6">
    <location>
        <begin position="26"/>
        <end position="166"/>
    </location>
</feature>
<dbReference type="Proteomes" id="UP001291653">
    <property type="component" value="Unassembled WGS sequence"/>
</dbReference>
<keyword evidence="3 4" id="KW-0378">Hydrolase</keyword>
<dbReference type="Gene3D" id="3.90.79.10">
    <property type="entry name" value="Nucleoside Triphosphate Pyrophosphohydrolase"/>
    <property type="match status" value="1"/>
</dbReference>